<keyword evidence="14" id="KW-0963">Cytoplasm</keyword>
<dbReference type="GO" id="GO:0000287">
    <property type="term" value="F:magnesium ion binding"/>
    <property type="evidence" value="ECO:0007669"/>
    <property type="project" value="UniProtKB-UniRule"/>
</dbReference>
<dbReference type="InterPro" id="IPR012340">
    <property type="entry name" value="NA-bd_OB-fold"/>
</dbReference>
<accession>A0A520XEK7</accession>
<dbReference type="SMART" id="SM00874">
    <property type="entry name" value="B5"/>
    <property type="match status" value="1"/>
</dbReference>
<keyword evidence="5 14" id="KW-0436">Ligase</keyword>
<evidence type="ECO:0000256" key="5">
    <source>
        <dbReference type="ARBA" id="ARBA00022598"/>
    </source>
</evidence>
<dbReference type="EC" id="6.1.1.20" evidence="14"/>
<evidence type="ECO:0000256" key="15">
    <source>
        <dbReference type="PROSITE-ProRule" id="PRU00209"/>
    </source>
</evidence>
<evidence type="ECO:0000259" key="17">
    <source>
        <dbReference type="PROSITE" id="PS51447"/>
    </source>
</evidence>
<keyword evidence="7 14" id="KW-0547">Nucleotide-binding</keyword>
<dbReference type="Proteomes" id="UP000322454">
    <property type="component" value="Unassembled WGS sequence"/>
</dbReference>
<dbReference type="Pfam" id="PF03483">
    <property type="entry name" value="B3_4"/>
    <property type="match status" value="1"/>
</dbReference>
<feature type="binding site" evidence="14">
    <location>
        <position position="479"/>
    </location>
    <ligand>
        <name>Mg(2+)</name>
        <dbReference type="ChEBI" id="CHEBI:18420"/>
        <note>shared with alpha subunit</note>
    </ligand>
</feature>
<evidence type="ECO:0000256" key="12">
    <source>
        <dbReference type="ARBA" id="ARBA00023146"/>
    </source>
</evidence>
<comment type="subcellular location">
    <subcellularLocation>
        <location evidence="1 14">Cytoplasm</location>
    </subcellularLocation>
</comment>
<dbReference type="InterPro" id="IPR009061">
    <property type="entry name" value="DNA-bd_dom_put_sf"/>
</dbReference>
<dbReference type="Gene3D" id="2.40.50.140">
    <property type="entry name" value="Nucleic acid-binding proteins"/>
    <property type="match status" value="1"/>
</dbReference>
<dbReference type="SUPFAM" id="SSF46955">
    <property type="entry name" value="Putative DNA-binding domain"/>
    <property type="match status" value="1"/>
</dbReference>
<dbReference type="InterPro" id="IPR045864">
    <property type="entry name" value="aa-tRNA-synth_II/BPL/LPL"/>
</dbReference>
<dbReference type="SMART" id="SM00896">
    <property type="entry name" value="FDX-ACB"/>
    <property type="match status" value="1"/>
</dbReference>
<comment type="similarity">
    <text evidence="2 14">Belongs to the phenylalanyl-tRNA synthetase beta subunit family. Type 1 subfamily.</text>
</comment>
<dbReference type="InterPro" id="IPR020825">
    <property type="entry name" value="Phe-tRNA_synthase-like_B3/B4"/>
</dbReference>
<keyword evidence="4 15" id="KW-0820">tRNA-binding</keyword>
<dbReference type="Pfam" id="PF03484">
    <property type="entry name" value="B5"/>
    <property type="match status" value="1"/>
</dbReference>
<evidence type="ECO:0000256" key="7">
    <source>
        <dbReference type="ARBA" id="ARBA00022741"/>
    </source>
</evidence>
<dbReference type="GO" id="GO:0004826">
    <property type="term" value="F:phenylalanine-tRNA ligase activity"/>
    <property type="evidence" value="ECO:0007669"/>
    <property type="project" value="UniProtKB-UniRule"/>
</dbReference>
<dbReference type="InterPro" id="IPR045060">
    <property type="entry name" value="Phe-tRNA-ligase_IIc_bsu"/>
</dbReference>
<comment type="caution">
    <text evidence="14">Lacks conserved residue(s) required for the propagation of feature annotation.</text>
</comment>
<keyword evidence="9 14" id="KW-0460">Magnesium</keyword>
<evidence type="ECO:0000256" key="6">
    <source>
        <dbReference type="ARBA" id="ARBA00022723"/>
    </source>
</evidence>
<dbReference type="Gene3D" id="3.30.70.380">
    <property type="entry name" value="Ferrodoxin-fold anticodon-binding domain"/>
    <property type="match status" value="1"/>
</dbReference>
<evidence type="ECO:0000259" key="16">
    <source>
        <dbReference type="PROSITE" id="PS50886"/>
    </source>
</evidence>
<dbReference type="PROSITE" id="PS51483">
    <property type="entry name" value="B5"/>
    <property type="match status" value="1"/>
</dbReference>
<dbReference type="InterPro" id="IPR036690">
    <property type="entry name" value="Fdx_antiC-bd_sf"/>
</dbReference>
<organism evidence="19 20">
    <name type="scientific">Candidatus Acidulodesulfobacterium acidiphilum</name>
    <dbReference type="NCBI Taxonomy" id="2597224"/>
    <lineage>
        <taxon>Bacteria</taxon>
        <taxon>Deltaproteobacteria</taxon>
        <taxon>Candidatus Acidulodesulfobacterales</taxon>
        <taxon>Candidatus Acidulodesulfobacterium</taxon>
    </lineage>
</organism>
<reference evidence="19 20" key="1">
    <citation type="submission" date="2019-01" db="EMBL/GenBank/DDBJ databases">
        <title>Insights into ecological role of a new deltaproteobacterial order Candidatus Sinidesulfobacterales (Sva0485) by metagenomics and metatranscriptomics.</title>
        <authorList>
            <person name="Tan S."/>
            <person name="Liu J."/>
            <person name="Fang Y."/>
            <person name="Hedlund B."/>
            <person name="Lian Z.-H."/>
            <person name="Huang L.-Y."/>
            <person name="Li J.-T."/>
            <person name="Huang L.-N."/>
            <person name="Li W.-J."/>
            <person name="Jiang H.-C."/>
            <person name="Dong H.-L."/>
            <person name="Shu W.-S."/>
        </authorList>
    </citation>
    <scope>NUCLEOTIDE SEQUENCE [LARGE SCALE GENOMIC DNA]</scope>
    <source>
        <strain evidence="19">AP4</strain>
    </source>
</reference>
<dbReference type="HAMAP" id="MF_00283">
    <property type="entry name" value="Phe_tRNA_synth_beta1"/>
    <property type="match status" value="1"/>
</dbReference>
<dbReference type="InterPro" id="IPR002547">
    <property type="entry name" value="tRNA-bd_dom"/>
</dbReference>
<feature type="binding site" evidence="14">
    <location>
        <position position="478"/>
    </location>
    <ligand>
        <name>Mg(2+)</name>
        <dbReference type="ChEBI" id="CHEBI:18420"/>
        <note>shared with alpha subunit</note>
    </ligand>
</feature>
<feature type="domain" description="FDX-ACB" evidence="17">
    <location>
        <begin position="717"/>
        <end position="809"/>
    </location>
</feature>
<comment type="catalytic activity">
    <reaction evidence="13 14">
        <text>tRNA(Phe) + L-phenylalanine + ATP = L-phenylalanyl-tRNA(Phe) + AMP + diphosphate + H(+)</text>
        <dbReference type="Rhea" id="RHEA:19413"/>
        <dbReference type="Rhea" id="RHEA-COMP:9668"/>
        <dbReference type="Rhea" id="RHEA-COMP:9699"/>
        <dbReference type="ChEBI" id="CHEBI:15378"/>
        <dbReference type="ChEBI" id="CHEBI:30616"/>
        <dbReference type="ChEBI" id="CHEBI:33019"/>
        <dbReference type="ChEBI" id="CHEBI:58095"/>
        <dbReference type="ChEBI" id="CHEBI:78442"/>
        <dbReference type="ChEBI" id="CHEBI:78531"/>
        <dbReference type="ChEBI" id="CHEBI:456215"/>
        <dbReference type="EC" id="6.1.1.20"/>
    </reaction>
</comment>
<sequence length="810" mass="91269">MKVSLNWLREFVYFKTEPEKVASLLNGRTMEVEKIFPYYSQKKSFQNIVLGEIKSIAPHPSNDKFGIAEVYAGETLGVKRIVFTKEGLNVKVGDKPLIATKGTVFDHGLKIRDKAIFGVVSEAAFCSEKDLGLQLNIDSIAEFPFLKTGMSAFDIFELDDTVLEFDLEPNRPDLFGIMGFAYELAAILDKKILLPEIYEGVNINAGEKYVSDRNELSVNIAEEEIAPSYIAVKISGLKIKESDLHIKNKLMKSGIRPINNIVDLTNIVMMETSQPLHAFDASKLDGNAINVRFALKGETAVTLDGKERKLSDGDIVIADKNKIIAIAGIMGSANSEIDNDTADIIVESANFNMSRIRKTSRTLSLRTDASTRFEKGISPALSIYAIKRFLQLLRKYEGDIEIKCYAYDIKDDKTSKIYEIDLSVLSEFSGDSAVNKKAQTVLSNLGYRVEPSVEENKALKVSPPYFRMDIGETVNIYEDVLRIYGYDNIKSSMPLGLLAPPLKNANFETYRLYRNLLRYAGFTEIISPSLTGEKEINISVTNSSIGRNSVLELKNYISADYAFFRINLIPDILRSVQQNYRKYKNIKIFEIGKAYIGENTDGMPVNEKNVLCGCFCTGIKSSSRDTEFYTGKGVVEFLLKESGIKKFSFDKTQDASFYNENASLEITAGKAKVGIFGEIKKEILDEFKIESKVFAFEFDLDHIKEYISNKKTFIPPNRYPEIEQDISIVCDKNIQYASIEKVIKGYSALIKNVRLEDVYTGKQIDEGKISFLIRYDAIADDRTLTMDEVNELRDGLIKELNNRFGITLRR</sequence>
<evidence type="ECO:0000259" key="18">
    <source>
        <dbReference type="PROSITE" id="PS51483"/>
    </source>
</evidence>
<dbReference type="EMBL" id="SHMQ01000009">
    <property type="protein sequence ID" value="RZV39598.1"/>
    <property type="molecule type" value="Genomic_DNA"/>
</dbReference>
<dbReference type="InterPro" id="IPR005146">
    <property type="entry name" value="B3/B4_tRNA-bd"/>
</dbReference>
<dbReference type="Gene3D" id="3.30.930.10">
    <property type="entry name" value="Bira Bifunctional Protein, Domain 2"/>
    <property type="match status" value="1"/>
</dbReference>
<evidence type="ECO:0000256" key="3">
    <source>
        <dbReference type="ARBA" id="ARBA00011209"/>
    </source>
</evidence>
<comment type="cofactor">
    <cofactor evidence="14">
        <name>Mg(2+)</name>
        <dbReference type="ChEBI" id="CHEBI:18420"/>
    </cofactor>
    <text evidence="14">Binds 2 magnesium ions per tetramer.</text>
</comment>
<feature type="domain" description="B5" evidence="18">
    <location>
        <begin position="413"/>
        <end position="491"/>
    </location>
</feature>
<feature type="domain" description="TRNA-binding" evidence="16">
    <location>
        <begin position="42"/>
        <end position="153"/>
    </location>
</feature>
<evidence type="ECO:0000256" key="2">
    <source>
        <dbReference type="ARBA" id="ARBA00008653"/>
    </source>
</evidence>
<dbReference type="Pfam" id="PF17759">
    <property type="entry name" value="tRNA_synthFbeta"/>
    <property type="match status" value="1"/>
</dbReference>
<dbReference type="InterPro" id="IPR004532">
    <property type="entry name" value="Phe-tRNA-ligase_IIc_bsu_bact"/>
</dbReference>
<evidence type="ECO:0000256" key="4">
    <source>
        <dbReference type="ARBA" id="ARBA00022555"/>
    </source>
</evidence>
<name>A0A520XEK7_9DELT</name>
<dbReference type="InterPro" id="IPR041616">
    <property type="entry name" value="PheRS_beta_core"/>
</dbReference>
<dbReference type="SUPFAM" id="SSF55681">
    <property type="entry name" value="Class II aaRS and biotin synthetases"/>
    <property type="match status" value="1"/>
</dbReference>
<evidence type="ECO:0000313" key="20">
    <source>
        <dbReference type="Proteomes" id="UP000322454"/>
    </source>
</evidence>
<dbReference type="PANTHER" id="PTHR10947:SF0">
    <property type="entry name" value="PHENYLALANINE--TRNA LIGASE BETA SUBUNIT"/>
    <property type="match status" value="1"/>
</dbReference>
<dbReference type="PROSITE" id="PS50886">
    <property type="entry name" value="TRBD"/>
    <property type="match status" value="1"/>
</dbReference>
<dbReference type="Gene3D" id="3.30.56.10">
    <property type="match status" value="2"/>
</dbReference>
<dbReference type="Pfam" id="PF03147">
    <property type="entry name" value="FDX-ACB"/>
    <property type="match status" value="1"/>
</dbReference>
<dbReference type="SUPFAM" id="SSF54991">
    <property type="entry name" value="Anticodon-binding domain of PheRS"/>
    <property type="match status" value="1"/>
</dbReference>
<dbReference type="GO" id="GO:0006432">
    <property type="term" value="P:phenylalanyl-tRNA aminoacylation"/>
    <property type="evidence" value="ECO:0007669"/>
    <property type="project" value="UniProtKB-UniRule"/>
</dbReference>
<dbReference type="SMART" id="SM00873">
    <property type="entry name" value="B3_4"/>
    <property type="match status" value="1"/>
</dbReference>
<proteinExistence type="inferred from homology"/>
<dbReference type="GO" id="GO:0009328">
    <property type="term" value="C:phenylalanine-tRNA ligase complex"/>
    <property type="evidence" value="ECO:0007669"/>
    <property type="project" value="TreeGrafter"/>
</dbReference>
<dbReference type="InterPro" id="IPR005121">
    <property type="entry name" value="Fdx_antiC-bd"/>
</dbReference>
<dbReference type="PANTHER" id="PTHR10947">
    <property type="entry name" value="PHENYLALANYL-TRNA SYNTHETASE BETA CHAIN AND LEUCINE-RICH REPEAT-CONTAINING PROTEIN 47"/>
    <property type="match status" value="1"/>
</dbReference>
<evidence type="ECO:0000256" key="13">
    <source>
        <dbReference type="ARBA" id="ARBA00049255"/>
    </source>
</evidence>
<evidence type="ECO:0000256" key="11">
    <source>
        <dbReference type="ARBA" id="ARBA00022917"/>
    </source>
</evidence>
<dbReference type="PROSITE" id="PS51447">
    <property type="entry name" value="FDX_ACB"/>
    <property type="match status" value="1"/>
</dbReference>
<keyword evidence="12 14" id="KW-0030">Aminoacyl-tRNA synthetase</keyword>
<comment type="caution">
    <text evidence="19">The sequence shown here is derived from an EMBL/GenBank/DDBJ whole genome shotgun (WGS) entry which is preliminary data.</text>
</comment>
<keyword evidence="10 15" id="KW-0694">RNA-binding</keyword>
<dbReference type="GO" id="GO:0000049">
    <property type="term" value="F:tRNA binding"/>
    <property type="evidence" value="ECO:0007669"/>
    <property type="project" value="UniProtKB-UniRule"/>
</dbReference>
<keyword evidence="8 14" id="KW-0067">ATP-binding</keyword>
<dbReference type="AlphaFoldDB" id="A0A520XEK7"/>
<keyword evidence="11 14" id="KW-0648">Protein biosynthesis</keyword>
<evidence type="ECO:0000313" key="19">
    <source>
        <dbReference type="EMBL" id="RZV39598.1"/>
    </source>
</evidence>
<keyword evidence="6 14" id="KW-0479">Metal-binding</keyword>
<dbReference type="GO" id="GO:0005524">
    <property type="term" value="F:ATP binding"/>
    <property type="evidence" value="ECO:0007669"/>
    <property type="project" value="UniProtKB-UniRule"/>
</dbReference>
<feature type="binding site" evidence="14">
    <location>
        <position position="469"/>
    </location>
    <ligand>
        <name>Mg(2+)</name>
        <dbReference type="ChEBI" id="CHEBI:18420"/>
        <note>shared with alpha subunit</note>
    </ligand>
</feature>
<protein>
    <recommendedName>
        <fullName evidence="14">Phenylalanine--tRNA ligase beta subunit</fullName>
        <ecNumber evidence="14">6.1.1.20</ecNumber>
    </recommendedName>
    <alternativeName>
        <fullName evidence="14">Phenylalanyl-tRNA synthetase beta subunit</fullName>
        <shortName evidence="14">PheRS</shortName>
    </alternativeName>
</protein>
<dbReference type="SUPFAM" id="SSF50249">
    <property type="entry name" value="Nucleic acid-binding proteins"/>
    <property type="match status" value="1"/>
</dbReference>
<evidence type="ECO:0000256" key="1">
    <source>
        <dbReference type="ARBA" id="ARBA00004496"/>
    </source>
</evidence>
<dbReference type="InterPro" id="IPR005147">
    <property type="entry name" value="tRNA_synthase_B5-dom"/>
</dbReference>
<dbReference type="SUPFAM" id="SSF56037">
    <property type="entry name" value="PheT/TilS domain"/>
    <property type="match status" value="1"/>
</dbReference>
<dbReference type="Gene3D" id="3.50.40.10">
    <property type="entry name" value="Phenylalanyl-trna Synthetase, Chain B, domain 3"/>
    <property type="match status" value="1"/>
</dbReference>
<evidence type="ECO:0000256" key="8">
    <source>
        <dbReference type="ARBA" id="ARBA00022840"/>
    </source>
</evidence>
<gene>
    <name evidence="14" type="primary">pheT</name>
    <name evidence="19" type="ORF">EVJ48_04460</name>
</gene>
<evidence type="ECO:0000256" key="14">
    <source>
        <dbReference type="HAMAP-Rule" id="MF_00283"/>
    </source>
</evidence>
<dbReference type="NCBIfam" id="TIGR00472">
    <property type="entry name" value="pheT_bact"/>
    <property type="match status" value="1"/>
</dbReference>
<evidence type="ECO:0000256" key="10">
    <source>
        <dbReference type="ARBA" id="ARBA00022884"/>
    </source>
</evidence>
<evidence type="ECO:0000256" key="9">
    <source>
        <dbReference type="ARBA" id="ARBA00022842"/>
    </source>
</evidence>
<comment type="subunit">
    <text evidence="3 14">Tetramer of two alpha and two beta subunits.</text>
</comment>